<dbReference type="InterPro" id="IPR036412">
    <property type="entry name" value="HAD-like_sf"/>
</dbReference>
<dbReference type="Gene3D" id="3.40.1110.10">
    <property type="entry name" value="Calcium-transporting ATPase, cytoplasmic domain N"/>
    <property type="match status" value="1"/>
</dbReference>
<dbReference type="InterPro" id="IPR044492">
    <property type="entry name" value="P_typ_ATPase_HD_dom"/>
</dbReference>
<evidence type="ECO:0000313" key="12">
    <source>
        <dbReference type="Proteomes" id="UP000529783"/>
    </source>
</evidence>
<dbReference type="SMART" id="SM00831">
    <property type="entry name" value="Cation_ATPase_N"/>
    <property type="match status" value="1"/>
</dbReference>
<name>A0A7Y9EB22_9ACTN</name>
<dbReference type="InterPro" id="IPR018303">
    <property type="entry name" value="ATPase_P-typ_P_site"/>
</dbReference>
<evidence type="ECO:0000256" key="6">
    <source>
        <dbReference type="ARBA" id="ARBA00022989"/>
    </source>
</evidence>
<evidence type="ECO:0000256" key="2">
    <source>
        <dbReference type="ARBA" id="ARBA00022692"/>
    </source>
</evidence>
<dbReference type="GO" id="GO:0005886">
    <property type="term" value="C:plasma membrane"/>
    <property type="evidence" value="ECO:0007669"/>
    <property type="project" value="UniProtKB-SubCell"/>
</dbReference>
<evidence type="ECO:0000256" key="1">
    <source>
        <dbReference type="ARBA" id="ARBA00004651"/>
    </source>
</evidence>
<dbReference type="PRINTS" id="PR00119">
    <property type="entry name" value="CATATPASE"/>
</dbReference>
<dbReference type="Gene3D" id="1.20.1110.10">
    <property type="entry name" value="Calcium-transporting ATPase, transmembrane domain"/>
    <property type="match status" value="1"/>
</dbReference>
<dbReference type="SFLD" id="SFLDF00027">
    <property type="entry name" value="p-type_atpase"/>
    <property type="match status" value="1"/>
</dbReference>
<comment type="catalytic activity">
    <reaction evidence="8">
        <text>ATP + H2O = ADP + phosphate + H(+)</text>
        <dbReference type="Rhea" id="RHEA:13065"/>
        <dbReference type="ChEBI" id="CHEBI:15377"/>
        <dbReference type="ChEBI" id="CHEBI:15378"/>
        <dbReference type="ChEBI" id="CHEBI:30616"/>
        <dbReference type="ChEBI" id="CHEBI:43474"/>
        <dbReference type="ChEBI" id="CHEBI:456216"/>
    </reaction>
</comment>
<dbReference type="Pfam" id="PF00122">
    <property type="entry name" value="E1-E2_ATPase"/>
    <property type="match status" value="1"/>
</dbReference>
<dbReference type="InterPro" id="IPR023299">
    <property type="entry name" value="ATPase_P-typ_cyto_dom_N"/>
</dbReference>
<evidence type="ECO:0000256" key="7">
    <source>
        <dbReference type="ARBA" id="ARBA00023136"/>
    </source>
</evidence>
<evidence type="ECO:0000256" key="3">
    <source>
        <dbReference type="ARBA" id="ARBA00022741"/>
    </source>
</evidence>
<dbReference type="Pfam" id="PF00689">
    <property type="entry name" value="Cation_ATPase_C"/>
    <property type="match status" value="1"/>
</dbReference>
<keyword evidence="2" id="KW-0812">Transmembrane</keyword>
<dbReference type="SUPFAM" id="SSF81653">
    <property type="entry name" value="Calcium ATPase, transduction domain A"/>
    <property type="match status" value="1"/>
</dbReference>
<dbReference type="RefSeq" id="WP_179842053.1">
    <property type="nucleotide sequence ID" value="NZ_JACCBA010000001.1"/>
</dbReference>
<evidence type="ECO:0000256" key="5">
    <source>
        <dbReference type="ARBA" id="ARBA00022967"/>
    </source>
</evidence>
<evidence type="ECO:0000256" key="8">
    <source>
        <dbReference type="ARBA" id="ARBA00049360"/>
    </source>
</evidence>
<organism evidence="11 12">
    <name type="scientific">Actinomadura luteofluorescens</name>
    <dbReference type="NCBI Taxonomy" id="46163"/>
    <lineage>
        <taxon>Bacteria</taxon>
        <taxon>Bacillati</taxon>
        <taxon>Actinomycetota</taxon>
        <taxon>Actinomycetes</taxon>
        <taxon>Streptosporangiales</taxon>
        <taxon>Thermomonosporaceae</taxon>
        <taxon>Actinomadura</taxon>
    </lineage>
</organism>
<dbReference type="InterPro" id="IPR001757">
    <property type="entry name" value="P_typ_ATPase"/>
</dbReference>
<feature type="compositionally biased region" description="Basic and acidic residues" evidence="9">
    <location>
        <begin position="651"/>
        <end position="670"/>
    </location>
</feature>
<dbReference type="Gene3D" id="3.40.50.1000">
    <property type="entry name" value="HAD superfamily/HAD-like"/>
    <property type="match status" value="1"/>
</dbReference>
<dbReference type="InterPro" id="IPR023298">
    <property type="entry name" value="ATPase_P-typ_TM_dom_sf"/>
</dbReference>
<dbReference type="Gene3D" id="2.70.150.10">
    <property type="entry name" value="Calcium-transporting ATPase, cytoplasmic transduction domain A"/>
    <property type="match status" value="1"/>
</dbReference>
<evidence type="ECO:0000256" key="9">
    <source>
        <dbReference type="SAM" id="MobiDB-lite"/>
    </source>
</evidence>
<keyword evidence="3" id="KW-0547">Nucleotide-binding</keyword>
<dbReference type="InterPro" id="IPR023214">
    <property type="entry name" value="HAD_sf"/>
</dbReference>
<feature type="region of interest" description="Disordered" evidence="9">
    <location>
        <begin position="645"/>
        <end position="670"/>
    </location>
</feature>
<dbReference type="Pfam" id="PF00702">
    <property type="entry name" value="Hydrolase"/>
    <property type="match status" value="1"/>
</dbReference>
<protein>
    <submittedName>
        <fullName evidence="11">Magnesium-transporting ATPase (P-type)</fullName>
    </submittedName>
</protein>
<dbReference type="GO" id="GO:0005524">
    <property type="term" value="F:ATP binding"/>
    <property type="evidence" value="ECO:0007669"/>
    <property type="project" value="UniProtKB-KW"/>
</dbReference>
<comment type="subcellular location">
    <subcellularLocation>
        <location evidence="1">Cell membrane</location>
        <topology evidence="1">Multi-pass membrane protein</topology>
    </subcellularLocation>
</comment>
<dbReference type="GO" id="GO:0016887">
    <property type="term" value="F:ATP hydrolysis activity"/>
    <property type="evidence" value="ECO:0007669"/>
    <property type="project" value="InterPro"/>
</dbReference>
<evidence type="ECO:0000256" key="4">
    <source>
        <dbReference type="ARBA" id="ARBA00022840"/>
    </source>
</evidence>
<dbReference type="PRINTS" id="PR00120">
    <property type="entry name" value="HATPASE"/>
</dbReference>
<keyword evidence="4" id="KW-0067">ATP-binding</keyword>
<keyword evidence="7" id="KW-0472">Membrane</keyword>
<dbReference type="InterPro" id="IPR004014">
    <property type="entry name" value="ATPase_P-typ_cation-transptr_N"/>
</dbReference>
<dbReference type="SUPFAM" id="SSF56784">
    <property type="entry name" value="HAD-like"/>
    <property type="match status" value="1"/>
</dbReference>
<dbReference type="SUPFAM" id="SSF81665">
    <property type="entry name" value="Calcium ATPase, transmembrane domain M"/>
    <property type="match status" value="1"/>
</dbReference>
<dbReference type="Pfam" id="PF00690">
    <property type="entry name" value="Cation_ATPase_N"/>
    <property type="match status" value="1"/>
</dbReference>
<dbReference type="EMBL" id="JACCBA010000001">
    <property type="protein sequence ID" value="NYD44479.1"/>
    <property type="molecule type" value="Genomic_DNA"/>
</dbReference>
<sequence>MVLELLRRGVSAAGGLPGGGTAVRAADYAGTLGVRTAAVPIRQARRALGEVGSIAGRALRPSRTVHRYPDRLHIELRHLHKAGRWSEAQALEHAVEELPAVHWARVNAALGRLIVHVPEEVSPEDVLEVVEALDAVLEGEEPGAGLFAAPPTALALGADLVGLTITGAQWVLGRAPLPSEVAGLVAFADTVPVLRGVLAAAVPGAPVERWLPLTQAAVQALAPGGTGLVVDTAQRLWQRREAAATHRLWRIAEADLTGAPERAGCTGVSGGRSHDLRDGPPERHAGRMLAVGLGGLVLGGLLTGSARRALDVGVAAAPKAPHAAREVFAAELAARLAGRGVLALHPAALRHLDRIDTVLLDADALKAGDLVVDEVAVLAGTSEAEVAEHVHALLDPGAPDEVREGGGWSLGPAERVLPGRRVAAEGRGLRGSGPLLALAEGGRPRALIRMRRSLREETNALVTAAREAGAKIVLAGSGVDLPLPPDATAPGGPDLVASVRALQEDGAGVLLISRDPAALAAADVGVAAWADGAPPWGAHLLVLRDPAAAAHVVEAVAAARRVSERGVTLAWSGTGVAALLALTAPPGKAADRALSAVNGAAALGMAYGAWTARDVMRHVPAPPLPSTPWHAMPVEAALERLGSRAEGLSDAEARDRGGRGADRARPGEDRRPLLRAVVQELANPLTAVLAAGAAGAAAVGSPVDAALVAATIGVSGLAGGRQRVSANEIIARISARSGEPVAVLRDGEQTRVPAELLVRGDVVVLVAGDAVPADCRIVTANGLEADESSLTGESLPVAKDTAPTLARHVAERSCMLYEGTSIAAGECTAVVVAVGDATESGRAMAAAVASGSASSGVEARLKQITEATTPMAVGAAVGVVTSGLLRGGPLRRALSEGVNLAVASVPEGLPLLVSAAQVAAIRRLAERGIYVRDPRTIETLGRVDVLCFDKTGTLTEGRITLARIADHRRDAEAARLDAALRGVLAAALRATPVPSNGRHSHVTDAAVEEGAAQAGVDRDSGGPWKQIDSLPFEPSRAFHATLGSFGGERTVFVKGAPEVVLPLCARTPDGALDRTTRRRLRGRVERLASSGHRVLAVAEHRMPDGGDTITEGEVTGMTFLGLLGLADPVRATAARAVADLRAAGVQIIMLTGDHPATAAAIADQVAGGGAEHRVITADEIDRLDDDDLSQALIGVDVVARCTPVHKVRVVRALRGRGRVVAMTGDGANDAAGIRLADVGIALGERGTAAAQASADLIVADDRLETIVSALVEGRAMWASVREALAILVGGNLGEIAFTLLGSLMTGRAPLSARQMLLMNMLTDLAPALAIAVRVPTRDATEVLLAEGPETSLGSALTHDIAHRAAVTTLGALSGWLAGRFTGPAVRARTIGLVALIGTQLAQTLKAGRDDRAVLLSTLGSAALLAVIVQTPGVSGFFGCVPLDPLAWATAAAAVAAAMAAGRFLPDGDGRSAP</sequence>
<dbReference type="InterPro" id="IPR059000">
    <property type="entry name" value="ATPase_P-type_domA"/>
</dbReference>
<keyword evidence="5" id="KW-1278">Translocase</keyword>
<keyword evidence="6" id="KW-1133">Transmembrane helix</keyword>
<proteinExistence type="predicted"/>
<dbReference type="InterPro" id="IPR008250">
    <property type="entry name" value="ATPase_P-typ_transduc_dom_A_sf"/>
</dbReference>
<dbReference type="PROSITE" id="PS00154">
    <property type="entry name" value="ATPASE_E1_E2"/>
    <property type="match status" value="1"/>
</dbReference>
<dbReference type="InterPro" id="IPR006068">
    <property type="entry name" value="ATPase_P-typ_cation-transptr_C"/>
</dbReference>
<comment type="caution">
    <text evidence="11">The sequence shown here is derived from an EMBL/GenBank/DDBJ whole genome shotgun (WGS) entry which is preliminary data.</text>
</comment>
<evidence type="ECO:0000259" key="10">
    <source>
        <dbReference type="SMART" id="SM00831"/>
    </source>
</evidence>
<accession>A0A7Y9EB22</accession>
<dbReference type="Proteomes" id="UP000529783">
    <property type="component" value="Unassembled WGS sequence"/>
</dbReference>
<gene>
    <name evidence="11" type="ORF">BJY14_000462</name>
</gene>
<evidence type="ECO:0000313" key="11">
    <source>
        <dbReference type="EMBL" id="NYD44479.1"/>
    </source>
</evidence>
<dbReference type="NCBIfam" id="TIGR01494">
    <property type="entry name" value="ATPase_P-type"/>
    <property type="match status" value="2"/>
</dbReference>
<keyword evidence="12" id="KW-1185">Reference proteome</keyword>
<feature type="domain" description="Cation-transporting P-type ATPase N-terminal" evidence="10">
    <location>
        <begin position="628"/>
        <end position="701"/>
    </location>
</feature>
<dbReference type="SFLD" id="SFLDG00002">
    <property type="entry name" value="C1.7:_P-type_atpase_like"/>
    <property type="match status" value="1"/>
</dbReference>
<reference evidence="11 12" key="1">
    <citation type="submission" date="2020-07" db="EMBL/GenBank/DDBJ databases">
        <title>Sequencing the genomes of 1000 actinobacteria strains.</title>
        <authorList>
            <person name="Klenk H.-P."/>
        </authorList>
    </citation>
    <scope>NUCLEOTIDE SEQUENCE [LARGE SCALE GENOMIC DNA]</scope>
    <source>
        <strain evidence="11 12">DSM 40398</strain>
    </source>
</reference>
<dbReference type="SFLD" id="SFLDS00003">
    <property type="entry name" value="Haloacid_Dehalogenase"/>
    <property type="match status" value="1"/>
</dbReference>
<dbReference type="PANTHER" id="PTHR42861">
    <property type="entry name" value="CALCIUM-TRANSPORTING ATPASE"/>
    <property type="match status" value="1"/>
</dbReference>